<evidence type="ECO:0000256" key="7">
    <source>
        <dbReference type="ARBA" id="ARBA00019179"/>
    </source>
</evidence>
<dbReference type="EMBL" id="CP097463">
    <property type="protein sequence ID" value="WAX57582.1"/>
    <property type="molecule type" value="Genomic_DNA"/>
</dbReference>
<comment type="cofactor">
    <cofactor evidence="14 15">
        <name>Mn(2+)</name>
        <dbReference type="ChEBI" id="CHEBI:29035"/>
    </cofactor>
    <cofactor evidence="14 15">
        <name>Mg(2+)</name>
        <dbReference type="ChEBI" id="CHEBI:18420"/>
    </cofactor>
    <text evidence="14 15">Manganese or magnesium. Binds 1 divalent metal ion per monomer in the absence of substrate. May bind a second metal ion after substrate binding.</text>
</comment>
<dbReference type="PANTHER" id="PTHR10954">
    <property type="entry name" value="RIBONUCLEASE H2 SUBUNIT A"/>
    <property type="match status" value="1"/>
</dbReference>
<dbReference type="InterPro" id="IPR022898">
    <property type="entry name" value="RNase_HII"/>
</dbReference>
<dbReference type="RefSeq" id="WP_269444127.1">
    <property type="nucleotide sequence ID" value="NZ_CP097463.1"/>
</dbReference>
<dbReference type="Pfam" id="PF01351">
    <property type="entry name" value="RNase_HII"/>
    <property type="match status" value="1"/>
</dbReference>
<proteinExistence type="inferred from homology"/>
<dbReference type="NCBIfam" id="NF000598">
    <property type="entry name" value="PRK00015.2-2"/>
    <property type="match status" value="1"/>
</dbReference>
<evidence type="ECO:0000256" key="5">
    <source>
        <dbReference type="ARBA" id="ARBA00007383"/>
    </source>
</evidence>
<dbReference type="PANTHER" id="PTHR10954:SF18">
    <property type="entry name" value="RIBONUCLEASE HII"/>
    <property type="match status" value="1"/>
</dbReference>
<dbReference type="HAMAP" id="MF_00052_B">
    <property type="entry name" value="RNase_HII_B"/>
    <property type="match status" value="1"/>
</dbReference>
<organism evidence="18 19">
    <name type="scientific">Jatrophihabitans cynanchi</name>
    <dbReference type="NCBI Taxonomy" id="2944128"/>
    <lineage>
        <taxon>Bacteria</taxon>
        <taxon>Bacillati</taxon>
        <taxon>Actinomycetota</taxon>
        <taxon>Actinomycetes</taxon>
        <taxon>Jatrophihabitantales</taxon>
        <taxon>Jatrophihabitantaceae</taxon>
        <taxon>Jatrophihabitans</taxon>
    </lineage>
</organism>
<keyword evidence="19" id="KW-1185">Reference proteome</keyword>
<evidence type="ECO:0000256" key="1">
    <source>
        <dbReference type="ARBA" id="ARBA00000077"/>
    </source>
</evidence>
<comment type="function">
    <text evidence="3 14 16">Endonuclease that specifically degrades the RNA of RNA-DNA hybrids.</text>
</comment>
<dbReference type="InterPro" id="IPR024567">
    <property type="entry name" value="RNase_HII/HIII_dom"/>
</dbReference>
<comment type="catalytic activity">
    <reaction evidence="1 14 15 16">
        <text>Endonucleolytic cleavage to 5'-phosphomonoester.</text>
        <dbReference type="EC" id="3.1.26.4"/>
    </reaction>
</comment>
<gene>
    <name evidence="14" type="primary">rnhB</name>
    <name evidence="18" type="ORF">M6B22_02160</name>
</gene>
<accession>A0ABY7JYD7</accession>
<evidence type="ECO:0000256" key="4">
    <source>
        <dbReference type="ARBA" id="ARBA00004496"/>
    </source>
</evidence>
<keyword evidence="10 14" id="KW-0479">Metal-binding</keyword>
<feature type="binding site" evidence="14 15">
    <location>
        <position position="44"/>
    </location>
    <ligand>
        <name>a divalent metal cation</name>
        <dbReference type="ChEBI" id="CHEBI:60240"/>
    </ligand>
</feature>
<evidence type="ECO:0000259" key="17">
    <source>
        <dbReference type="PROSITE" id="PS51975"/>
    </source>
</evidence>
<dbReference type="GO" id="GO:0004523">
    <property type="term" value="F:RNA-DNA hybrid ribonuclease activity"/>
    <property type="evidence" value="ECO:0007669"/>
    <property type="project" value="UniProtKB-EC"/>
</dbReference>
<name>A0ABY7JYD7_9ACTN</name>
<keyword evidence="11 14" id="KW-0255">Endonuclease</keyword>
<evidence type="ECO:0000256" key="3">
    <source>
        <dbReference type="ARBA" id="ARBA00004065"/>
    </source>
</evidence>
<comment type="subcellular location">
    <subcellularLocation>
        <location evidence="4 14">Cytoplasm</location>
    </subcellularLocation>
</comment>
<evidence type="ECO:0000256" key="6">
    <source>
        <dbReference type="ARBA" id="ARBA00012180"/>
    </source>
</evidence>
<dbReference type="SUPFAM" id="SSF53098">
    <property type="entry name" value="Ribonuclease H-like"/>
    <property type="match status" value="1"/>
</dbReference>
<evidence type="ECO:0000256" key="8">
    <source>
        <dbReference type="ARBA" id="ARBA00022490"/>
    </source>
</evidence>
<evidence type="ECO:0000256" key="15">
    <source>
        <dbReference type="PROSITE-ProRule" id="PRU01319"/>
    </source>
</evidence>
<evidence type="ECO:0000256" key="9">
    <source>
        <dbReference type="ARBA" id="ARBA00022722"/>
    </source>
</evidence>
<keyword evidence="9 14" id="KW-0540">Nuclease</keyword>
<keyword evidence="12 14" id="KW-0378">Hydrolase</keyword>
<dbReference type="EC" id="3.1.26.4" evidence="6 14"/>
<protein>
    <recommendedName>
        <fullName evidence="7 14">Ribonuclease HII</fullName>
        <shortName evidence="14">RNase HII</shortName>
        <ecNumber evidence="6 14">3.1.26.4</ecNumber>
    </recommendedName>
</protein>
<dbReference type="Gene3D" id="3.30.420.10">
    <property type="entry name" value="Ribonuclease H-like superfamily/Ribonuclease H"/>
    <property type="match status" value="1"/>
</dbReference>
<feature type="binding site" evidence="14 15">
    <location>
        <position position="43"/>
    </location>
    <ligand>
        <name>a divalent metal cation</name>
        <dbReference type="ChEBI" id="CHEBI:60240"/>
    </ligand>
</feature>
<dbReference type="InterPro" id="IPR001352">
    <property type="entry name" value="RNase_HII/HIII"/>
</dbReference>
<evidence type="ECO:0000256" key="12">
    <source>
        <dbReference type="ARBA" id="ARBA00022801"/>
    </source>
</evidence>
<sequence length="252" mass="27064">MARRTPYPLAFTPPRLLVRRDVGLLAYEAALRRAGFSHVAGADEAGRGACAGPLVVAACVLPRGRRGEIDGLTDSKLLTPATRDRLFDEVRARAVAYSVIIVPAAEIDAYGLHVANLAGMRRALCTLTPSADYALTDGFPVSGLGVPATAVWKGDATVACIAAASILAKVTRDRIMTELHERWPQYEFDRHKGYVTAAHADALREHGPCAEHRRRYVNVRRALRGEALIGDNEVSADTVAGEIALNLETVSG</sequence>
<dbReference type="CDD" id="cd07182">
    <property type="entry name" value="RNase_HII_bacteria_HII_like"/>
    <property type="match status" value="1"/>
</dbReference>
<evidence type="ECO:0000256" key="16">
    <source>
        <dbReference type="RuleBase" id="RU003515"/>
    </source>
</evidence>
<evidence type="ECO:0000313" key="18">
    <source>
        <dbReference type="EMBL" id="WAX57582.1"/>
    </source>
</evidence>
<dbReference type="NCBIfam" id="NF000595">
    <property type="entry name" value="PRK00015.1-3"/>
    <property type="match status" value="1"/>
</dbReference>
<reference evidence="18" key="1">
    <citation type="submission" date="2022-05" db="EMBL/GenBank/DDBJ databases">
        <title>Jatrophihabitans sp. SB3-54 whole genome sequence.</title>
        <authorList>
            <person name="Suh M.K."/>
            <person name="Eom M.K."/>
            <person name="Kim J.S."/>
            <person name="Kim H.S."/>
            <person name="Do H.E."/>
            <person name="Shin Y.K."/>
            <person name="Lee J.-S."/>
        </authorList>
    </citation>
    <scope>NUCLEOTIDE SEQUENCE</scope>
    <source>
        <strain evidence="18">SB3-54</strain>
    </source>
</reference>
<evidence type="ECO:0000256" key="14">
    <source>
        <dbReference type="HAMAP-Rule" id="MF_00052"/>
    </source>
</evidence>
<evidence type="ECO:0000256" key="11">
    <source>
        <dbReference type="ARBA" id="ARBA00022759"/>
    </source>
</evidence>
<dbReference type="InterPro" id="IPR012337">
    <property type="entry name" value="RNaseH-like_sf"/>
</dbReference>
<comment type="similarity">
    <text evidence="5 14 16">Belongs to the RNase HII family.</text>
</comment>
<feature type="binding site" evidence="14 15">
    <location>
        <position position="137"/>
    </location>
    <ligand>
        <name>a divalent metal cation</name>
        <dbReference type="ChEBI" id="CHEBI:60240"/>
    </ligand>
</feature>
<keyword evidence="13 14" id="KW-0464">Manganese</keyword>
<evidence type="ECO:0000313" key="19">
    <source>
        <dbReference type="Proteomes" id="UP001164693"/>
    </source>
</evidence>
<evidence type="ECO:0000256" key="2">
    <source>
        <dbReference type="ARBA" id="ARBA00001946"/>
    </source>
</evidence>
<dbReference type="Proteomes" id="UP001164693">
    <property type="component" value="Chromosome"/>
</dbReference>
<dbReference type="PROSITE" id="PS51975">
    <property type="entry name" value="RNASE_H_2"/>
    <property type="match status" value="1"/>
</dbReference>
<feature type="domain" description="RNase H type-2" evidence="17">
    <location>
        <begin position="37"/>
        <end position="228"/>
    </location>
</feature>
<comment type="cofactor">
    <cofactor evidence="2">
        <name>Mg(2+)</name>
        <dbReference type="ChEBI" id="CHEBI:18420"/>
    </cofactor>
</comment>
<keyword evidence="8 14" id="KW-0963">Cytoplasm</keyword>
<evidence type="ECO:0000256" key="10">
    <source>
        <dbReference type="ARBA" id="ARBA00022723"/>
    </source>
</evidence>
<evidence type="ECO:0000256" key="13">
    <source>
        <dbReference type="ARBA" id="ARBA00023211"/>
    </source>
</evidence>
<dbReference type="InterPro" id="IPR036397">
    <property type="entry name" value="RNaseH_sf"/>
</dbReference>